<dbReference type="InterPro" id="IPR006597">
    <property type="entry name" value="Sel1-like"/>
</dbReference>
<keyword evidence="7" id="KW-1185">Reference proteome</keyword>
<evidence type="ECO:0000259" key="5">
    <source>
        <dbReference type="PROSITE" id="PS50011"/>
    </source>
</evidence>
<dbReference type="Pfam" id="PF00069">
    <property type="entry name" value="Pkinase"/>
    <property type="match status" value="1"/>
</dbReference>
<evidence type="ECO:0000256" key="3">
    <source>
        <dbReference type="ARBA" id="ARBA00038101"/>
    </source>
</evidence>
<evidence type="ECO:0000256" key="2">
    <source>
        <dbReference type="ARBA" id="ARBA00022840"/>
    </source>
</evidence>
<accession>A0ABR2IZG2</accession>
<reference evidence="6 7" key="1">
    <citation type="submission" date="2024-04" db="EMBL/GenBank/DDBJ databases">
        <title>Tritrichomonas musculus Genome.</title>
        <authorList>
            <person name="Alves-Ferreira E."/>
            <person name="Grigg M."/>
            <person name="Lorenzi H."/>
            <person name="Galac M."/>
        </authorList>
    </citation>
    <scope>NUCLEOTIDE SEQUENCE [LARGE SCALE GENOMIC DNA]</scope>
    <source>
        <strain evidence="6 7">EAF2021</strain>
    </source>
</reference>
<keyword evidence="1 4" id="KW-0547">Nucleotide-binding</keyword>
<dbReference type="EMBL" id="JAPFFF010000014">
    <property type="protein sequence ID" value="KAK8871048.1"/>
    <property type="molecule type" value="Genomic_DNA"/>
</dbReference>
<comment type="similarity">
    <text evidence="3">Belongs to the sel-1 family.</text>
</comment>
<name>A0ABR2IZG2_9EUKA</name>
<dbReference type="PANTHER" id="PTHR11102:SF160">
    <property type="entry name" value="ERAD-ASSOCIATED E3 UBIQUITIN-PROTEIN LIGASE COMPONENT HRD3"/>
    <property type="match status" value="1"/>
</dbReference>
<protein>
    <recommendedName>
        <fullName evidence="5">Protein kinase domain-containing protein</fullName>
    </recommendedName>
</protein>
<evidence type="ECO:0000256" key="4">
    <source>
        <dbReference type="PROSITE-ProRule" id="PRU10141"/>
    </source>
</evidence>
<dbReference type="Pfam" id="PF08238">
    <property type="entry name" value="Sel1"/>
    <property type="match status" value="7"/>
</dbReference>
<gene>
    <name evidence="6" type="ORF">M9Y10_008961</name>
</gene>
<dbReference type="SMART" id="SM00220">
    <property type="entry name" value="S_TKc"/>
    <property type="match status" value="1"/>
</dbReference>
<dbReference type="InterPro" id="IPR050767">
    <property type="entry name" value="Sel1_AlgK"/>
</dbReference>
<dbReference type="PROSITE" id="PS50011">
    <property type="entry name" value="PROTEIN_KINASE_DOM"/>
    <property type="match status" value="1"/>
</dbReference>
<proteinExistence type="inferred from homology"/>
<dbReference type="SMART" id="SM00671">
    <property type="entry name" value="SEL1"/>
    <property type="match status" value="7"/>
</dbReference>
<dbReference type="InterPro" id="IPR011009">
    <property type="entry name" value="Kinase-like_dom_sf"/>
</dbReference>
<dbReference type="Proteomes" id="UP001470230">
    <property type="component" value="Unassembled WGS sequence"/>
</dbReference>
<sequence length="569" mass="64395">MMIQNYIEDLDKYQIQEKIGVGSYGVVYLIKKIGTDELYAAKVTKVECLKVQDQKSFLKEVTAFSRVKNPAVLSLIGFNFLNFRKEHFPTIITEYMPNSSVDKLLIKYPNFPSSKRYIILLGIAIGMECLHSHGIIHRDLKPANVLLDSNYYPHICDFGESKISELTVSAILMETYKGSPAYMAPEVFSDQPYKYKADIYSYSIITYEVLTGKNPFPGYKSTFKLQTDIKNGKRPDLSFVADKDIQEFLTKCWSENPDERPSFKEIVEEIQKDKYKKVLGVNDEEVEAYLSIFDNDDKSGKTKRSSQSLQEEADNGDDKAMNAYALMLDKGLGVDIDKKEAIRYYKMAIDKGNDKAMNNYALLLHHGDGVAVDKEEAIKYYKKSIEKGNTSAMNNYAYMLKYGDGVAIDKKEAARYFKMAADMGNVASMNNYALMLERGEGIATNKEEAIRYYKMAIENGNASAMNSYAVMLEQGDGVAVNKDEAIIYYKKAIERGNVAAMNNYARMLKNGDGVAVNKKEAIHYYKMAADKGNVNAMKSYALMLEQGDGIEINKEEAERYFKMAANKKK</sequence>
<dbReference type="InterPro" id="IPR011990">
    <property type="entry name" value="TPR-like_helical_dom_sf"/>
</dbReference>
<comment type="caution">
    <text evidence="6">The sequence shown here is derived from an EMBL/GenBank/DDBJ whole genome shotgun (WGS) entry which is preliminary data.</text>
</comment>
<dbReference type="Gene3D" id="1.25.40.10">
    <property type="entry name" value="Tetratricopeptide repeat domain"/>
    <property type="match status" value="1"/>
</dbReference>
<keyword evidence="2 4" id="KW-0067">ATP-binding</keyword>
<dbReference type="InterPro" id="IPR017441">
    <property type="entry name" value="Protein_kinase_ATP_BS"/>
</dbReference>
<dbReference type="Gene3D" id="1.10.510.10">
    <property type="entry name" value="Transferase(Phosphotransferase) domain 1"/>
    <property type="match status" value="1"/>
</dbReference>
<evidence type="ECO:0000313" key="7">
    <source>
        <dbReference type="Proteomes" id="UP001470230"/>
    </source>
</evidence>
<dbReference type="SUPFAM" id="SSF56112">
    <property type="entry name" value="Protein kinase-like (PK-like)"/>
    <property type="match status" value="1"/>
</dbReference>
<evidence type="ECO:0000313" key="6">
    <source>
        <dbReference type="EMBL" id="KAK8871048.1"/>
    </source>
</evidence>
<feature type="domain" description="Protein kinase" evidence="5">
    <location>
        <begin position="13"/>
        <end position="276"/>
    </location>
</feature>
<dbReference type="PROSITE" id="PS00107">
    <property type="entry name" value="PROTEIN_KINASE_ATP"/>
    <property type="match status" value="1"/>
</dbReference>
<feature type="binding site" evidence="4">
    <location>
        <position position="42"/>
    </location>
    <ligand>
        <name>ATP</name>
        <dbReference type="ChEBI" id="CHEBI:30616"/>
    </ligand>
</feature>
<dbReference type="InterPro" id="IPR008271">
    <property type="entry name" value="Ser/Thr_kinase_AS"/>
</dbReference>
<organism evidence="6 7">
    <name type="scientific">Tritrichomonas musculus</name>
    <dbReference type="NCBI Taxonomy" id="1915356"/>
    <lineage>
        <taxon>Eukaryota</taxon>
        <taxon>Metamonada</taxon>
        <taxon>Parabasalia</taxon>
        <taxon>Tritrichomonadida</taxon>
        <taxon>Tritrichomonadidae</taxon>
        <taxon>Tritrichomonas</taxon>
    </lineage>
</organism>
<dbReference type="SUPFAM" id="SSF81901">
    <property type="entry name" value="HCP-like"/>
    <property type="match status" value="2"/>
</dbReference>
<dbReference type="InterPro" id="IPR000719">
    <property type="entry name" value="Prot_kinase_dom"/>
</dbReference>
<dbReference type="PROSITE" id="PS00108">
    <property type="entry name" value="PROTEIN_KINASE_ST"/>
    <property type="match status" value="1"/>
</dbReference>
<evidence type="ECO:0000256" key="1">
    <source>
        <dbReference type="ARBA" id="ARBA00022741"/>
    </source>
</evidence>
<dbReference type="PANTHER" id="PTHR11102">
    <property type="entry name" value="SEL-1-LIKE PROTEIN"/>
    <property type="match status" value="1"/>
</dbReference>